<feature type="compositionally biased region" description="Basic and acidic residues" evidence="1">
    <location>
        <begin position="92"/>
        <end position="110"/>
    </location>
</feature>
<evidence type="ECO:0000313" key="2">
    <source>
        <dbReference type="EMBL" id="HJF30689.1"/>
    </source>
</evidence>
<evidence type="ECO:0000313" key="3">
    <source>
        <dbReference type="Proteomes" id="UP000698173"/>
    </source>
</evidence>
<dbReference type="EMBL" id="DYWT01000044">
    <property type="protein sequence ID" value="HJF30689.1"/>
    <property type="molecule type" value="Genomic_DNA"/>
</dbReference>
<accession>A0A921KDA6</accession>
<sequence length="110" mass="12466">MTKSDGKYPNKEDLEPNVKGMPNSDELPLADPSDSNTSHIFRENEQDKTGENKPSAFGTNKVDNPDTGYNKPKSGERFPFGENTKENGNFDQHTHDKWNKEKPNEDPFKP</sequence>
<dbReference type="Proteomes" id="UP000698173">
    <property type="component" value="Unassembled WGS sequence"/>
</dbReference>
<organism evidence="2 3">
    <name type="scientific">Sporosarcina psychrophila</name>
    <name type="common">Bacillus psychrophilus</name>
    <dbReference type="NCBI Taxonomy" id="1476"/>
    <lineage>
        <taxon>Bacteria</taxon>
        <taxon>Bacillati</taxon>
        <taxon>Bacillota</taxon>
        <taxon>Bacilli</taxon>
        <taxon>Bacillales</taxon>
        <taxon>Caryophanaceae</taxon>
        <taxon>Sporosarcina</taxon>
    </lineage>
</organism>
<comment type="caution">
    <text evidence="2">The sequence shown here is derived from an EMBL/GenBank/DDBJ whole genome shotgun (WGS) entry which is preliminary data.</text>
</comment>
<dbReference type="AlphaFoldDB" id="A0A921KDA6"/>
<reference evidence="2" key="1">
    <citation type="journal article" date="2021" name="PeerJ">
        <title>Extensive microbial diversity within the chicken gut microbiome revealed by metagenomics and culture.</title>
        <authorList>
            <person name="Gilroy R."/>
            <person name="Ravi A."/>
            <person name="Getino M."/>
            <person name="Pursley I."/>
            <person name="Horton D.L."/>
            <person name="Alikhan N.F."/>
            <person name="Baker D."/>
            <person name="Gharbi K."/>
            <person name="Hall N."/>
            <person name="Watson M."/>
            <person name="Adriaenssens E.M."/>
            <person name="Foster-Nyarko E."/>
            <person name="Jarju S."/>
            <person name="Secka A."/>
            <person name="Antonio M."/>
            <person name="Oren A."/>
            <person name="Chaudhuri R.R."/>
            <person name="La Ragione R."/>
            <person name="Hildebrand F."/>
            <person name="Pallen M.J."/>
        </authorList>
    </citation>
    <scope>NUCLEOTIDE SEQUENCE</scope>
    <source>
        <strain evidence="2">CHK171-7178</strain>
    </source>
</reference>
<protein>
    <submittedName>
        <fullName evidence="2">Uncharacterized protein</fullName>
    </submittedName>
</protein>
<evidence type="ECO:0000256" key="1">
    <source>
        <dbReference type="SAM" id="MobiDB-lite"/>
    </source>
</evidence>
<feature type="compositionally biased region" description="Basic and acidic residues" evidence="1">
    <location>
        <begin position="1"/>
        <end position="16"/>
    </location>
</feature>
<feature type="compositionally biased region" description="Basic and acidic residues" evidence="1">
    <location>
        <begin position="40"/>
        <end position="51"/>
    </location>
</feature>
<feature type="region of interest" description="Disordered" evidence="1">
    <location>
        <begin position="1"/>
        <end position="110"/>
    </location>
</feature>
<proteinExistence type="predicted"/>
<name>A0A921KDA6_SPOPS</name>
<gene>
    <name evidence="2" type="ORF">K8V56_02770</name>
</gene>
<reference evidence="2" key="2">
    <citation type="submission" date="2021-09" db="EMBL/GenBank/DDBJ databases">
        <authorList>
            <person name="Gilroy R."/>
        </authorList>
    </citation>
    <scope>NUCLEOTIDE SEQUENCE</scope>
    <source>
        <strain evidence="2">CHK171-7178</strain>
    </source>
</reference>